<dbReference type="PANTHER" id="PTHR40265:SF1">
    <property type="entry name" value="GLYOXALASE-LIKE DOMAIN-CONTAINING PROTEIN"/>
    <property type="match status" value="1"/>
</dbReference>
<proteinExistence type="predicted"/>
<reference evidence="2 3" key="1">
    <citation type="submission" date="2016-10" db="EMBL/GenBank/DDBJ databases">
        <authorList>
            <person name="de Groot N.N."/>
        </authorList>
    </citation>
    <scope>NUCLEOTIDE SEQUENCE [LARGE SCALE GENOMIC DNA]</scope>
    <source>
        <strain evidence="2 3">DSM 43067</strain>
    </source>
</reference>
<sequence length="217" mass="22766">MPSSFREVARPGYGPGMNLDHLVYAAPDLAAAVEDVARLTGVRPVPGGSHVGKGTRNHLLGLGGAAFLEVIGPDPGQPDPAGPRLFGIDDLTGPGLVGWAVATDDLDGTIDRARAAGYDPGPAQEMSRRRPGGELLRWRLTAPRTGPVPFLIDWGETPHPARELPVVRLLSFDAVHPEPEAARKDVSALGVELNVREGARPSLAARLEGPNGPVTLS</sequence>
<dbReference type="InterPro" id="IPR037523">
    <property type="entry name" value="VOC_core"/>
</dbReference>
<feature type="domain" description="VOC" evidence="1">
    <location>
        <begin position="18"/>
        <end position="153"/>
    </location>
</feature>
<gene>
    <name evidence="2" type="ORF">SAMN04489713_103258</name>
</gene>
<dbReference type="Pfam" id="PF13468">
    <property type="entry name" value="Glyoxalase_3"/>
    <property type="match status" value="1"/>
</dbReference>
<evidence type="ECO:0000313" key="3">
    <source>
        <dbReference type="Proteomes" id="UP000183413"/>
    </source>
</evidence>
<dbReference type="EMBL" id="FOVH01000003">
    <property type="protein sequence ID" value="SFN86259.1"/>
    <property type="molecule type" value="Genomic_DNA"/>
</dbReference>
<dbReference type="Gene3D" id="3.10.180.10">
    <property type="entry name" value="2,3-Dihydroxybiphenyl 1,2-Dioxygenase, domain 1"/>
    <property type="match status" value="1"/>
</dbReference>
<dbReference type="PROSITE" id="PS51819">
    <property type="entry name" value="VOC"/>
    <property type="match status" value="1"/>
</dbReference>
<dbReference type="PANTHER" id="PTHR40265">
    <property type="entry name" value="BLL2707 PROTEIN"/>
    <property type="match status" value="1"/>
</dbReference>
<dbReference type="InParanoid" id="A0A1I5CGV8"/>
<evidence type="ECO:0000313" key="2">
    <source>
        <dbReference type="EMBL" id="SFN86259.1"/>
    </source>
</evidence>
<dbReference type="InterPro" id="IPR025870">
    <property type="entry name" value="Glyoxalase-like_dom"/>
</dbReference>
<dbReference type="STRING" id="1993.SAMN04489713_103258"/>
<accession>A0A1I5CGV8</accession>
<evidence type="ECO:0000259" key="1">
    <source>
        <dbReference type="PROSITE" id="PS51819"/>
    </source>
</evidence>
<dbReference type="InterPro" id="IPR029068">
    <property type="entry name" value="Glyas_Bleomycin-R_OHBP_Dase"/>
</dbReference>
<organism evidence="2 3">
    <name type="scientific">Actinomadura madurae</name>
    <dbReference type="NCBI Taxonomy" id="1993"/>
    <lineage>
        <taxon>Bacteria</taxon>
        <taxon>Bacillati</taxon>
        <taxon>Actinomycetota</taxon>
        <taxon>Actinomycetes</taxon>
        <taxon>Streptosporangiales</taxon>
        <taxon>Thermomonosporaceae</taxon>
        <taxon>Actinomadura</taxon>
    </lineage>
</organism>
<dbReference type="SUPFAM" id="SSF54593">
    <property type="entry name" value="Glyoxalase/Bleomycin resistance protein/Dihydroxybiphenyl dioxygenase"/>
    <property type="match status" value="1"/>
</dbReference>
<dbReference type="eggNOG" id="COG0346">
    <property type="taxonomic scope" value="Bacteria"/>
</dbReference>
<keyword evidence="3" id="KW-1185">Reference proteome</keyword>
<dbReference type="Proteomes" id="UP000183413">
    <property type="component" value="Unassembled WGS sequence"/>
</dbReference>
<protein>
    <submittedName>
        <fullName evidence="2">Glyoxalase-like domain-containing protein</fullName>
    </submittedName>
</protein>
<dbReference type="AlphaFoldDB" id="A0A1I5CGV8"/>
<name>A0A1I5CGV8_9ACTN</name>